<dbReference type="RefSeq" id="XP_047773958.1">
    <property type="nucleotide sequence ID" value="XM_047918083.1"/>
</dbReference>
<accession>A0ABQ8K1V9</accession>
<dbReference type="EMBL" id="JADCUA010000030">
    <property type="protein sequence ID" value="KAH9830663.1"/>
    <property type="molecule type" value="Genomic_DNA"/>
</dbReference>
<feature type="chain" id="PRO_5047480938" description="Secreted protein" evidence="2">
    <location>
        <begin position="18"/>
        <end position="84"/>
    </location>
</feature>
<name>A0ABQ8K1V9_9APHY</name>
<keyword evidence="4" id="KW-1185">Reference proteome</keyword>
<protein>
    <recommendedName>
        <fullName evidence="5">Secreted protein</fullName>
    </recommendedName>
</protein>
<dbReference type="GeneID" id="71998815"/>
<keyword evidence="2" id="KW-0732">Signal</keyword>
<sequence>MFRVVVCSLQLLVMTLCDTIHSCSPTRLPGASATECCCLLSVSYCIPVRAIRNRLPSEPTSRRPLQSVTPHSRDQNPNGRVCYP</sequence>
<feature type="signal peptide" evidence="2">
    <location>
        <begin position="1"/>
        <end position="17"/>
    </location>
</feature>
<organism evidence="3 4">
    <name type="scientific">Rhodofomes roseus</name>
    <dbReference type="NCBI Taxonomy" id="34475"/>
    <lineage>
        <taxon>Eukaryota</taxon>
        <taxon>Fungi</taxon>
        <taxon>Dikarya</taxon>
        <taxon>Basidiomycota</taxon>
        <taxon>Agaricomycotina</taxon>
        <taxon>Agaricomycetes</taxon>
        <taxon>Polyporales</taxon>
        <taxon>Rhodofomes</taxon>
    </lineage>
</organism>
<dbReference type="Proteomes" id="UP000814176">
    <property type="component" value="Unassembled WGS sequence"/>
</dbReference>
<evidence type="ECO:0000313" key="4">
    <source>
        <dbReference type="Proteomes" id="UP000814176"/>
    </source>
</evidence>
<feature type="compositionally biased region" description="Polar residues" evidence="1">
    <location>
        <begin position="63"/>
        <end position="78"/>
    </location>
</feature>
<gene>
    <name evidence="3" type="ORF">C8Q71DRAFT_362247</name>
</gene>
<evidence type="ECO:0000256" key="2">
    <source>
        <dbReference type="SAM" id="SignalP"/>
    </source>
</evidence>
<feature type="region of interest" description="Disordered" evidence="1">
    <location>
        <begin position="57"/>
        <end position="84"/>
    </location>
</feature>
<evidence type="ECO:0008006" key="5">
    <source>
        <dbReference type="Google" id="ProtNLM"/>
    </source>
</evidence>
<proteinExistence type="predicted"/>
<comment type="caution">
    <text evidence="3">The sequence shown here is derived from an EMBL/GenBank/DDBJ whole genome shotgun (WGS) entry which is preliminary data.</text>
</comment>
<evidence type="ECO:0000256" key="1">
    <source>
        <dbReference type="SAM" id="MobiDB-lite"/>
    </source>
</evidence>
<evidence type="ECO:0000313" key="3">
    <source>
        <dbReference type="EMBL" id="KAH9830663.1"/>
    </source>
</evidence>
<reference evidence="3 4" key="1">
    <citation type="journal article" date="2021" name="Environ. Microbiol.">
        <title>Gene family expansions and transcriptome signatures uncover fungal adaptations to wood decay.</title>
        <authorList>
            <person name="Hage H."/>
            <person name="Miyauchi S."/>
            <person name="Viragh M."/>
            <person name="Drula E."/>
            <person name="Min B."/>
            <person name="Chaduli D."/>
            <person name="Navarro D."/>
            <person name="Favel A."/>
            <person name="Norest M."/>
            <person name="Lesage-Meessen L."/>
            <person name="Balint B."/>
            <person name="Merenyi Z."/>
            <person name="de Eugenio L."/>
            <person name="Morin E."/>
            <person name="Martinez A.T."/>
            <person name="Baldrian P."/>
            <person name="Stursova M."/>
            <person name="Martinez M.J."/>
            <person name="Novotny C."/>
            <person name="Magnuson J.K."/>
            <person name="Spatafora J.W."/>
            <person name="Maurice S."/>
            <person name="Pangilinan J."/>
            <person name="Andreopoulos W."/>
            <person name="LaButti K."/>
            <person name="Hundley H."/>
            <person name="Na H."/>
            <person name="Kuo A."/>
            <person name="Barry K."/>
            <person name="Lipzen A."/>
            <person name="Henrissat B."/>
            <person name="Riley R."/>
            <person name="Ahrendt S."/>
            <person name="Nagy L.G."/>
            <person name="Grigoriev I.V."/>
            <person name="Martin F."/>
            <person name="Rosso M.N."/>
        </authorList>
    </citation>
    <scope>NUCLEOTIDE SEQUENCE [LARGE SCALE GENOMIC DNA]</scope>
    <source>
        <strain evidence="3 4">CIRM-BRFM 1785</strain>
    </source>
</reference>